<gene>
    <name evidence="5" type="ORF">DPMN_109964</name>
</gene>
<feature type="domain" description="RING-type" evidence="4">
    <location>
        <begin position="23"/>
        <end position="74"/>
    </location>
</feature>
<evidence type="ECO:0000313" key="5">
    <source>
        <dbReference type="EMBL" id="KAH3836592.1"/>
    </source>
</evidence>
<organism evidence="5 6">
    <name type="scientific">Dreissena polymorpha</name>
    <name type="common">Zebra mussel</name>
    <name type="synonym">Mytilus polymorpha</name>
    <dbReference type="NCBI Taxonomy" id="45954"/>
    <lineage>
        <taxon>Eukaryota</taxon>
        <taxon>Metazoa</taxon>
        <taxon>Spiralia</taxon>
        <taxon>Lophotrochozoa</taxon>
        <taxon>Mollusca</taxon>
        <taxon>Bivalvia</taxon>
        <taxon>Autobranchia</taxon>
        <taxon>Heteroconchia</taxon>
        <taxon>Euheterodonta</taxon>
        <taxon>Imparidentia</taxon>
        <taxon>Neoheterodontei</taxon>
        <taxon>Myida</taxon>
        <taxon>Dreissenoidea</taxon>
        <taxon>Dreissenidae</taxon>
        <taxon>Dreissena</taxon>
    </lineage>
</organism>
<evidence type="ECO:0000313" key="6">
    <source>
        <dbReference type="Proteomes" id="UP000828390"/>
    </source>
</evidence>
<evidence type="ECO:0000259" key="4">
    <source>
        <dbReference type="PROSITE" id="PS50089"/>
    </source>
</evidence>
<dbReference type="AlphaFoldDB" id="A0A9D4KC18"/>
<evidence type="ECO:0000256" key="3">
    <source>
        <dbReference type="PROSITE-ProRule" id="PRU00175"/>
    </source>
</evidence>
<evidence type="ECO:0000256" key="2">
    <source>
        <dbReference type="ARBA" id="ARBA00022833"/>
    </source>
</evidence>
<dbReference type="GO" id="GO:0005886">
    <property type="term" value="C:plasma membrane"/>
    <property type="evidence" value="ECO:0007669"/>
    <property type="project" value="TreeGrafter"/>
</dbReference>
<keyword evidence="2" id="KW-0862">Zinc</keyword>
<keyword evidence="1 3" id="KW-0479">Metal-binding</keyword>
<dbReference type="SMART" id="SM00184">
    <property type="entry name" value="RING"/>
    <property type="match status" value="1"/>
</dbReference>
<accession>A0A9D4KC18</accession>
<dbReference type="InterPro" id="IPR001841">
    <property type="entry name" value="Znf_RING"/>
</dbReference>
<dbReference type="GO" id="GO:0005634">
    <property type="term" value="C:nucleus"/>
    <property type="evidence" value="ECO:0007669"/>
    <property type="project" value="TreeGrafter"/>
</dbReference>
<dbReference type="OrthoDB" id="6050183at2759"/>
<reference evidence="5" key="1">
    <citation type="journal article" date="2019" name="bioRxiv">
        <title>The Genome of the Zebra Mussel, Dreissena polymorpha: A Resource for Invasive Species Research.</title>
        <authorList>
            <person name="McCartney M.A."/>
            <person name="Auch B."/>
            <person name="Kono T."/>
            <person name="Mallez S."/>
            <person name="Zhang Y."/>
            <person name="Obille A."/>
            <person name="Becker A."/>
            <person name="Abrahante J.E."/>
            <person name="Garbe J."/>
            <person name="Badalamenti J.P."/>
            <person name="Herman A."/>
            <person name="Mangelson H."/>
            <person name="Liachko I."/>
            <person name="Sullivan S."/>
            <person name="Sone E.D."/>
            <person name="Koren S."/>
            <person name="Silverstein K.A.T."/>
            <person name="Beckman K.B."/>
            <person name="Gohl D.M."/>
        </authorList>
    </citation>
    <scope>NUCLEOTIDE SEQUENCE</scope>
    <source>
        <strain evidence="5">Duluth1</strain>
        <tissue evidence="5">Whole animal</tissue>
    </source>
</reference>
<dbReference type="GO" id="GO:0061630">
    <property type="term" value="F:ubiquitin protein ligase activity"/>
    <property type="evidence" value="ECO:0007669"/>
    <property type="project" value="TreeGrafter"/>
</dbReference>
<keyword evidence="1 3" id="KW-0863">Zinc-finger</keyword>
<dbReference type="Pfam" id="PF13639">
    <property type="entry name" value="zf-RING_2"/>
    <property type="match status" value="1"/>
</dbReference>
<dbReference type="InterPro" id="IPR013083">
    <property type="entry name" value="Znf_RING/FYVE/PHD"/>
</dbReference>
<dbReference type="GO" id="GO:0008270">
    <property type="term" value="F:zinc ion binding"/>
    <property type="evidence" value="ECO:0007669"/>
    <property type="project" value="UniProtKB-KW"/>
</dbReference>
<dbReference type="Gene3D" id="3.30.40.10">
    <property type="entry name" value="Zinc/RING finger domain, C3HC4 (zinc finger)"/>
    <property type="match status" value="1"/>
</dbReference>
<dbReference type="PROSITE" id="PS50089">
    <property type="entry name" value="ZF_RING_2"/>
    <property type="match status" value="1"/>
</dbReference>
<dbReference type="SUPFAM" id="SSF57850">
    <property type="entry name" value="RING/U-box"/>
    <property type="match status" value="1"/>
</dbReference>
<dbReference type="PANTHER" id="PTHR45943">
    <property type="entry name" value="E3 UBIQUITIN-PROTEIN LIGASE MYCBP2"/>
    <property type="match status" value="1"/>
</dbReference>
<dbReference type="PANTHER" id="PTHR45943:SF1">
    <property type="entry name" value="E3 UBIQUITIN-PROTEIN LIGASE MYCBP2"/>
    <property type="match status" value="1"/>
</dbReference>
<dbReference type="Proteomes" id="UP000828390">
    <property type="component" value="Unassembled WGS sequence"/>
</dbReference>
<reference evidence="5" key="2">
    <citation type="submission" date="2020-11" db="EMBL/GenBank/DDBJ databases">
        <authorList>
            <person name="McCartney M.A."/>
            <person name="Auch B."/>
            <person name="Kono T."/>
            <person name="Mallez S."/>
            <person name="Becker A."/>
            <person name="Gohl D.M."/>
            <person name="Silverstein K.A.T."/>
            <person name="Koren S."/>
            <person name="Bechman K.B."/>
            <person name="Herman A."/>
            <person name="Abrahante J.E."/>
            <person name="Garbe J."/>
        </authorList>
    </citation>
    <scope>NUCLEOTIDE SEQUENCE</scope>
    <source>
        <strain evidence="5">Duluth1</strain>
        <tissue evidence="5">Whole animal</tissue>
    </source>
</reference>
<comment type="caution">
    <text evidence="5">The sequence shown here is derived from an EMBL/GenBank/DDBJ whole genome shotgun (WGS) entry which is preliminary data.</text>
</comment>
<dbReference type="EMBL" id="JAIWYP010000004">
    <property type="protein sequence ID" value="KAH3836592.1"/>
    <property type="molecule type" value="Genomic_DNA"/>
</dbReference>
<evidence type="ECO:0000256" key="1">
    <source>
        <dbReference type="ARBA" id="ARBA00022771"/>
    </source>
</evidence>
<protein>
    <recommendedName>
        <fullName evidence="4">RING-type domain-containing protein</fullName>
    </recommendedName>
</protein>
<sequence>MSLVESTAPRTYGRVPSYGPDYCSICYTDALRDADVVQLLCGHAFHLDCTRKLLEHKFVSHRLTFHFLLCPLCKAPIENPALDPVLAPLKALRDDVRRKAKTRLIFEGLDKSTDIVSPSGRFYNKPAEFAMEHYAYYMCFKCKQPYFGGAAQCEGAVWDHDVKAEELICPACVGPEQVQTCSKHGTDYIAFKCRYCCSYAVYFCFSTTHFCEMCHSNNAVVTTAPPHLCPTGPLGKHLPGGCPLGGKHAPNGVEHAFGCAMCANLSSF</sequence>
<keyword evidence="6" id="KW-1185">Reference proteome</keyword>
<proteinExistence type="predicted"/>
<name>A0A9D4KC18_DREPO</name>